<evidence type="ECO:0000256" key="1">
    <source>
        <dbReference type="SAM" id="MobiDB-lite"/>
    </source>
</evidence>
<feature type="domain" description="SLH" evidence="3">
    <location>
        <begin position="950"/>
        <end position="1013"/>
    </location>
</feature>
<feature type="chain" id="PRO_5046003301" evidence="2">
    <location>
        <begin position="26"/>
        <end position="1132"/>
    </location>
</feature>
<feature type="domain" description="SLH" evidence="3">
    <location>
        <begin position="1014"/>
        <end position="1074"/>
    </location>
</feature>
<feature type="region of interest" description="Disordered" evidence="1">
    <location>
        <begin position="627"/>
        <end position="650"/>
    </location>
</feature>
<comment type="caution">
    <text evidence="4">The sequence shown here is derived from an EMBL/GenBank/DDBJ whole genome shotgun (WGS) entry which is preliminary data.</text>
</comment>
<dbReference type="InterPro" id="IPR051465">
    <property type="entry name" value="Cell_Envelope_Struct_Comp"/>
</dbReference>
<feature type="compositionally biased region" description="Pro residues" evidence="1">
    <location>
        <begin position="636"/>
        <end position="646"/>
    </location>
</feature>
<dbReference type="RefSeq" id="WP_349169703.1">
    <property type="nucleotide sequence ID" value="NZ_JBBMFO010000001.1"/>
</dbReference>
<dbReference type="EMBL" id="JBBMFO010000001">
    <property type="protein sequence ID" value="MEQ2400031.1"/>
    <property type="molecule type" value="Genomic_DNA"/>
</dbReference>
<organism evidence="4 5">
    <name type="scientific">Peptoniphilus hominis</name>
    <name type="common">ex Hitch et al. 2025</name>
    <dbReference type="NCBI Taxonomy" id="3133174"/>
    <lineage>
        <taxon>Bacteria</taxon>
        <taxon>Bacillati</taxon>
        <taxon>Bacillota</taxon>
        <taxon>Tissierellia</taxon>
        <taxon>Tissierellales</taxon>
        <taxon>Peptoniphilaceae</taxon>
        <taxon>Peptoniphilus</taxon>
    </lineage>
</organism>
<dbReference type="PANTHER" id="PTHR43308:SF5">
    <property type="entry name" value="S-LAYER PROTEIN _ PEPTIDOGLYCAN ENDO-BETA-N-ACETYLGLUCOSAMINIDASE"/>
    <property type="match status" value="1"/>
</dbReference>
<evidence type="ECO:0000313" key="5">
    <source>
        <dbReference type="Proteomes" id="UP001447979"/>
    </source>
</evidence>
<feature type="region of interest" description="Disordered" evidence="1">
    <location>
        <begin position="916"/>
        <end position="958"/>
    </location>
</feature>
<evidence type="ECO:0000256" key="2">
    <source>
        <dbReference type="SAM" id="SignalP"/>
    </source>
</evidence>
<evidence type="ECO:0000313" key="4">
    <source>
        <dbReference type="EMBL" id="MEQ2400031.1"/>
    </source>
</evidence>
<proteinExistence type="predicted"/>
<accession>A0ABV1CBI4</accession>
<dbReference type="Pfam" id="PF00395">
    <property type="entry name" value="SLH"/>
    <property type="match status" value="3"/>
</dbReference>
<dbReference type="Gene3D" id="2.60.40.1850">
    <property type="match status" value="2"/>
</dbReference>
<dbReference type="InterPro" id="IPR037250">
    <property type="entry name" value="NEAT_dom_sf"/>
</dbReference>
<dbReference type="InterPro" id="IPR001119">
    <property type="entry name" value="SLH_dom"/>
</dbReference>
<reference evidence="4 5" key="1">
    <citation type="submission" date="2024-03" db="EMBL/GenBank/DDBJ databases">
        <title>Human intestinal bacterial collection.</title>
        <authorList>
            <person name="Pauvert C."/>
            <person name="Hitch T.C.A."/>
            <person name="Clavel T."/>
        </authorList>
    </citation>
    <scope>NUCLEOTIDE SEQUENCE [LARGE SCALE GENOMIC DNA]</scope>
    <source>
        <strain evidence="4 5">CLA-SR-H025</strain>
    </source>
</reference>
<dbReference type="SUPFAM" id="SSF158911">
    <property type="entry name" value="NEAT domain-like"/>
    <property type="match status" value="2"/>
</dbReference>
<keyword evidence="2" id="KW-0732">Signal</keyword>
<feature type="compositionally biased region" description="Low complexity" evidence="1">
    <location>
        <begin position="922"/>
        <end position="954"/>
    </location>
</feature>
<sequence>MRKFKNIFILVLVSVLLITSVPVFAEEATDDIKQDIKQYLQIVDQIDPNLNPTYLNIIKEGIKSASKNYEEESDEEKLDDIRSAVRTNILNYLFYRISMLRGTEVFDEANDKRTIEDKELYDLVSEFKKGDKPYKDTKEIFDLIQGLIREQAALMDRNSSKLNLSANEINLKTREFYEKTNKIVELIKKANATTNRSTVVPFDKLEENKTYLANIMSYHTVRDQKSMSDAAIGEIAKLIKKSDGKIYIQIEMNPIAISMYDAWFSGYLLELRHIKDFDKRAKDKENFEKANCLKYYDYTDELCEKYGKDMKYPKILEFPYETKNYKRYWGKRYPNLAENKFKNTIPAQVEVFVPIMQEFTDVADISNYTGDPDDINAAYKFDFEQDDRDGMGSQYAILNIFSDSIEEYKEGDKATVETTLTKAKAINETNNNKEAYKDLQKIISEVESNLDRLIFTKDDENDYISKLNAAMSKCNKTSEENLEVPIKLWHGYQNKPSMGNGALVQKAKITEENGKTYMTIKFKALRKKINGLDLIGHLEKLWIYENNNFDSNAKEVTDVTKVKEIGLDGTVKEYPSLLKFEIDPELATKDGEICVKVFVDAMEFIGKGMGTQNAKILVNGSQAKAWTGWGDEDQPTPTPTPTPTPNVPSREDVVDALKRYANLGGPQYTYQSNMMYVNAYNSLMSLLTKPNATDMQVKFAIDNLKAAAAGLTLDTSKPNNSGNNQGWGNNNQGWGNNNQGWGNNNQGWGNNNSGWGNNNQGWGNNNQGWGNNNQGLGNNNKNNQNNGPVTVQYEVPVEVLHAHQSGYSMANAAINHTARVEERDGKFRYSVNFHAIQRDFGGKTLTGNLTNLFIIDGSKYRADQSGNTWSWTMNGKYDRVNVAVWVDAMDEIAGKGPGGGEQNAILSFNWNNAREVGRVGGNNNNQNQQNQNQQNQQKQQNQNQQAVQNNNTNNFTDTSGHWAKTAIDYVVSKGYFAGLSNTEFGPNKSITRGQFVSVLGRMLNVNVNDYKDQNFKDVKSGMYYSPYITWANKVGIASGVGQGNFAPDKELTREEMAVMMTKFLKVSGKNLNAKGKTNAFKDEDKIQGWAKDSVKEMARLGIVSGMGDGNFAPKSSFTRAQVAQVLYNIDHN</sequence>
<dbReference type="PANTHER" id="PTHR43308">
    <property type="entry name" value="OUTER MEMBRANE PROTEIN ALPHA-RELATED"/>
    <property type="match status" value="1"/>
</dbReference>
<name>A0ABV1CBI4_9FIRM</name>
<feature type="region of interest" description="Disordered" evidence="1">
    <location>
        <begin position="715"/>
        <end position="788"/>
    </location>
</feature>
<dbReference type="PROSITE" id="PS51272">
    <property type="entry name" value="SLH"/>
    <property type="match status" value="3"/>
</dbReference>
<keyword evidence="5" id="KW-1185">Reference proteome</keyword>
<evidence type="ECO:0000259" key="3">
    <source>
        <dbReference type="PROSITE" id="PS51272"/>
    </source>
</evidence>
<protein>
    <submittedName>
        <fullName evidence="4">S-layer homology domain-containing protein</fullName>
    </submittedName>
</protein>
<dbReference type="Proteomes" id="UP001447979">
    <property type="component" value="Unassembled WGS sequence"/>
</dbReference>
<feature type="domain" description="SLH" evidence="3">
    <location>
        <begin position="1077"/>
        <end position="1132"/>
    </location>
</feature>
<feature type="signal peptide" evidence="2">
    <location>
        <begin position="1"/>
        <end position="25"/>
    </location>
</feature>
<gene>
    <name evidence="4" type="ORF">WMO19_00275</name>
</gene>
<feature type="compositionally biased region" description="Low complexity" evidence="1">
    <location>
        <begin position="719"/>
        <end position="787"/>
    </location>
</feature>